<dbReference type="EMBL" id="PCXE01000061">
    <property type="protein sequence ID" value="PIR25317.1"/>
    <property type="molecule type" value="Genomic_DNA"/>
</dbReference>
<comment type="caution">
    <text evidence="4">The sequence shown here is derived from an EMBL/GenBank/DDBJ whole genome shotgun (WGS) entry which is preliminary data.</text>
</comment>
<evidence type="ECO:0000259" key="2">
    <source>
        <dbReference type="Pfam" id="PF00465"/>
    </source>
</evidence>
<dbReference type="GO" id="GO:1990002">
    <property type="term" value="F:methylglyoxal reductase (NADPH) (acetol producing) activity"/>
    <property type="evidence" value="ECO:0007669"/>
    <property type="project" value="TreeGrafter"/>
</dbReference>
<dbReference type="SUPFAM" id="SSF56796">
    <property type="entry name" value="Dehydroquinate synthase-like"/>
    <property type="match status" value="1"/>
</dbReference>
<dbReference type="Pfam" id="PF25137">
    <property type="entry name" value="ADH_Fe_C"/>
    <property type="match status" value="1"/>
</dbReference>
<dbReference type="CDD" id="cd08187">
    <property type="entry name" value="BDH"/>
    <property type="match status" value="1"/>
</dbReference>
<sequence length="381" mass="42200">MNDFILHNPTKIIFGKTAMQKIVEHLKPYGAKVLLTYGGGSIKKNGIYEKIIQQLAGFTVQEFSGIEPNPRIETLRKGIEIARAFQPDIILAVGGGSVIDGSKLIAAATYYNGDAWDIVTNPDLNPSKYIPLATVLTLAATGSEMNRGAVISKWETHEKPAFGRNELYPVFSICDPQNLYSVPKDQTAYGIVDAYSHVLEQYINTTLDAPIQDRFSEGILLTLIENALTAIQEPTNYTARANVMFSATMALNNLIGVGVNQDWATHQIEHEFSAFYDIPHGAGLAIITPRWMEVVKDYKTAKFIQYGKRVWGISGDDEDIIANAIQKTYDFFASLGIKMSLKEWGIDNAHFPEMIQRLAGKAGKEKPLTAHEIQTILNNCL</sequence>
<dbReference type="GO" id="GO:1990362">
    <property type="term" value="F:butanol dehydrogenase (NAD+) activity"/>
    <property type="evidence" value="ECO:0007669"/>
    <property type="project" value="InterPro"/>
</dbReference>
<dbReference type="InterPro" id="IPR001670">
    <property type="entry name" value="ADH_Fe/GldA"/>
</dbReference>
<dbReference type="PANTHER" id="PTHR43633:SF1">
    <property type="entry name" value="ALCOHOL DEHYDROGENASE YQHD"/>
    <property type="match status" value="1"/>
</dbReference>
<evidence type="ECO:0000259" key="3">
    <source>
        <dbReference type="Pfam" id="PF25137"/>
    </source>
</evidence>
<gene>
    <name evidence="4" type="ORF">COV41_03110</name>
</gene>
<dbReference type="GO" id="GO:0005829">
    <property type="term" value="C:cytosol"/>
    <property type="evidence" value="ECO:0007669"/>
    <property type="project" value="TreeGrafter"/>
</dbReference>
<protein>
    <submittedName>
        <fullName evidence="4">NADH-dependent alcohol dehydrogenase</fullName>
    </submittedName>
</protein>
<dbReference type="Pfam" id="PF00465">
    <property type="entry name" value="Fe-ADH"/>
    <property type="match status" value="1"/>
</dbReference>
<reference evidence="4 5" key="1">
    <citation type="submission" date="2017-09" db="EMBL/GenBank/DDBJ databases">
        <title>Depth-based differentiation of microbial function through sediment-hosted aquifers and enrichment of novel symbionts in the deep terrestrial subsurface.</title>
        <authorList>
            <person name="Probst A.J."/>
            <person name="Ladd B."/>
            <person name="Jarett J.K."/>
            <person name="Geller-Mcgrath D.E."/>
            <person name="Sieber C.M."/>
            <person name="Emerson J.B."/>
            <person name="Anantharaman K."/>
            <person name="Thomas B.C."/>
            <person name="Malmstrom R."/>
            <person name="Stieglmeier M."/>
            <person name="Klingl A."/>
            <person name="Woyke T."/>
            <person name="Ryan C.M."/>
            <person name="Banfield J.F."/>
        </authorList>
    </citation>
    <scope>NUCLEOTIDE SEQUENCE [LARGE SCALE GENOMIC DNA]</scope>
    <source>
        <strain evidence="4">CG11_big_fil_rev_8_21_14_0_20_43_10</strain>
    </source>
</reference>
<dbReference type="GO" id="GO:0046872">
    <property type="term" value="F:metal ion binding"/>
    <property type="evidence" value="ECO:0007669"/>
    <property type="project" value="InterPro"/>
</dbReference>
<dbReference type="FunFam" id="3.40.50.1970:FF:000003">
    <property type="entry name" value="Alcohol dehydrogenase, iron-containing"/>
    <property type="match status" value="1"/>
</dbReference>
<dbReference type="InterPro" id="IPR044731">
    <property type="entry name" value="BDH-like"/>
</dbReference>
<organism evidence="4 5">
    <name type="scientific">Candidatus Brennerbacteria bacterium CG11_big_fil_rev_8_21_14_0_20_43_10</name>
    <dbReference type="NCBI Taxonomy" id="1974523"/>
    <lineage>
        <taxon>Bacteria</taxon>
        <taxon>Candidatus Brenneribacteriota</taxon>
    </lineage>
</organism>
<dbReference type="Gene3D" id="3.40.50.1970">
    <property type="match status" value="1"/>
</dbReference>
<dbReference type="Gene3D" id="1.20.1090.10">
    <property type="entry name" value="Dehydroquinate synthase-like - alpha domain"/>
    <property type="match status" value="1"/>
</dbReference>
<keyword evidence="1" id="KW-0560">Oxidoreductase</keyword>
<dbReference type="InterPro" id="IPR056798">
    <property type="entry name" value="ADH_Fe_C"/>
</dbReference>
<dbReference type="Proteomes" id="UP000236846">
    <property type="component" value="Unassembled WGS sequence"/>
</dbReference>
<feature type="domain" description="Fe-containing alcohol dehydrogenase-like C-terminal" evidence="3">
    <location>
        <begin position="187"/>
        <end position="378"/>
    </location>
</feature>
<evidence type="ECO:0000313" key="4">
    <source>
        <dbReference type="EMBL" id="PIR25317.1"/>
    </source>
</evidence>
<evidence type="ECO:0000256" key="1">
    <source>
        <dbReference type="ARBA" id="ARBA00023002"/>
    </source>
</evidence>
<dbReference type="PANTHER" id="PTHR43633">
    <property type="entry name" value="ALCOHOL DEHYDROGENASE YQHD"/>
    <property type="match status" value="1"/>
</dbReference>
<evidence type="ECO:0000313" key="5">
    <source>
        <dbReference type="Proteomes" id="UP000236846"/>
    </source>
</evidence>
<accession>A0A2H0PTI1</accession>
<dbReference type="GO" id="GO:0008106">
    <property type="term" value="F:alcohol dehydrogenase (NADP+) activity"/>
    <property type="evidence" value="ECO:0007669"/>
    <property type="project" value="TreeGrafter"/>
</dbReference>
<dbReference type="AlphaFoldDB" id="A0A2H0PTI1"/>
<name>A0A2H0PTI1_9BACT</name>
<proteinExistence type="predicted"/>
<feature type="domain" description="Alcohol dehydrogenase iron-type/glycerol dehydrogenase GldA" evidence="2">
    <location>
        <begin position="9"/>
        <end position="176"/>
    </location>
</feature>